<protein>
    <submittedName>
        <fullName evidence="1">Uncharacterized protein</fullName>
    </submittedName>
</protein>
<evidence type="ECO:0000313" key="2">
    <source>
        <dbReference type="Proteomes" id="UP000306236"/>
    </source>
</evidence>
<comment type="caution">
    <text evidence="1">The sequence shown here is derived from an EMBL/GenBank/DDBJ whole genome shotgun (WGS) entry which is preliminary data.</text>
</comment>
<keyword evidence="2" id="KW-1185">Reference proteome</keyword>
<reference evidence="1 2" key="1">
    <citation type="submission" date="2019-04" db="EMBL/GenBank/DDBJ databases">
        <title>Lampropedia sp YIM MLB12 draf genome.</title>
        <authorList>
            <person name="Wang Y.-X."/>
        </authorList>
    </citation>
    <scope>NUCLEOTIDE SEQUENCE [LARGE SCALE GENOMIC DNA]</scope>
    <source>
        <strain evidence="1 2">YIM MLB12</strain>
    </source>
</reference>
<dbReference type="OrthoDB" id="10014139at2"/>
<organism evidence="1 2">
    <name type="scientific">Lampropedia aestuarii</name>
    <dbReference type="NCBI Taxonomy" id="2562762"/>
    <lineage>
        <taxon>Bacteria</taxon>
        <taxon>Pseudomonadati</taxon>
        <taxon>Pseudomonadota</taxon>
        <taxon>Betaproteobacteria</taxon>
        <taxon>Burkholderiales</taxon>
        <taxon>Comamonadaceae</taxon>
        <taxon>Lampropedia</taxon>
    </lineage>
</organism>
<dbReference type="EMBL" id="SSWX01000009">
    <property type="protein sequence ID" value="THJ33707.1"/>
    <property type="molecule type" value="Genomic_DNA"/>
</dbReference>
<evidence type="ECO:0000313" key="1">
    <source>
        <dbReference type="EMBL" id="THJ33707.1"/>
    </source>
</evidence>
<sequence>MLTTAHSSARQTRIGHVLAQCAASLGMAALLMACGDGYRGYFIWGNKPPAEDDDSGLVIIITKSQLSAAQEVRPLNRYQTKLQHSSAALQSELSRLQTTDEARCELGAVVYELELQWPQRAERYRSNNWSCSAAPAVHIKDYISAVDLARFAQQLAKEQ</sequence>
<dbReference type="AlphaFoldDB" id="A0A4S5BMA2"/>
<accession>A0A4S5BMA2</accession>
<gene>
    <name evidence="1" type="ORF">E8K88_08570</name>
</gene>
<name>A0A4S5BMA2_9BURK</name>
<proteinExistence type="predicted"/>
<dbReference type="RefSeq" id="WP_136406242.1">
    <property type="nucleotide sequence ID" value="NZ_SSWX01000009.1"/>
</dbReference>
<dbReference type="Proteomes" id="UP000306236">
    <property type="component" value="Unassembled WGS sequence"/>
</dbReference>